<keyword evidence="1" id="KW-1003">Cell membrane</keyword>
<keyword evidence="1" id="KW-1133">Transmembrane helix</keyword>
<evidence type="ECO:0000256" key="2">
    <source>
        <dbReference type="NCBIfam" id="TIGR00210"/>
    </source>
</evidence>
<keyword evidence="1" id="KW-0739">Sodium transport</keyword>
<name>A0A4Y3HYN5_9VIBR</name>
<comment type="similarity">
    <text evidence="1">Belongs to the glutamate:Na(+) symporter (ESS) (TC 2.A.27) family.</text>
</comment>
<dbReference type="AlphaFoldDB" id="A0A4Y3HYN5"/>
<comment type="subcellular location">
    <subcellularLocation>
        <location evidence="1">Cell inner membrane</location>
        <topology evidence="1">Multi-pass membrane protein</topology>
    </subcellularLocation>
</comment>
<keyword evidence="4" id="KW-1185">Reference proteome</keyword>
<protein>
    <recommendedName>
        <fullName evidence="1 2">Sodium/glutamate symporter</fullName>
    </recommendedName>
</protein>
<evidence type="ECO:0000313" key="3">
    <source>
        <dbReference type="EMBL" id="GEA52246.1"/>
    </source>
</evidence>
<dbReference type="OrthoDB" id="4921038at2"/>
<keyword evidence="1" id="KW-0769">Symport</keyword>
<proteinExistence type="inferred from homology"/>
<comment type="function">
    <text evidence="1">Catalyzes the sodium-dependent transport of glutamate.</text>
</comment>
<dbReference type="HAMAP" id="MF_02062">
    <property type="entry name" value="GltS"/>
    <property type="match status" value="1"/>
</dbReference>
<dbReference type="NCBIfam" id="TIGR00210">
    <property type="entry name" value="gltS"/>
    <property type="match status" value="1"/>
</dbReference>
<keyword evidence="1" id="KW-0997">Cell inner membrane</keyword>
<feature type="transmembrane region" description="Helical" evidence="1">
    <location>
        <begin position="255"/>
        <end position="275"/>
    </location>
</feature>
<keyword evidence="1" id="KW-0406">Ion transport</keyword>
<feature type="transmembrane region" description="Helical" evidence="1">
    <location>
        <begin position="287"/>
        <end position="307"/>
    </location>
</feature>
<organism evidence="3 4">
    <name type="scientific">Vibrio inusitatus NBRC 102082</name>
    <dbReference type="NCBI Taxonomy" id="1219070"/>
    <lineage>
        <taxon>Bacteria</taxon>
        <taxon>Pseudomonadati</taxon>
        <taxon>Pseudomonadota</taxon>
        <taxon>Gammaproteobacteria</taxon>
        <taxon>Vibrionales</taxon>
        <taxon>Vibrionaceae</taxon>
        <taxon>Vibrio</taxon>
    </lineage>
</organism>
<keyword evidence="1" id="KW-0029">Amino-acid transport</keyword>
<feature type="transmembrane region" description="Helical" evidence="1">
    <location>
        <begin position="96"/>
        <end position="118"/>
    </location>
</feature>
<comment type="caution">
    <text evidence="3">The sequence shown here is derived from an EMBL/GenBank/DDBJ whole genome shotgun (WGS) entry which is preliminary data.</text>
</comment>
<accession>A0A4Y3HYN5</accession>
<keyword evidence="1" id="KW-0813">Transport</keyword>
<dbReference type="PANTHER" id="PTHR36178:SF1">
    <property type="entry name" value="SODIUM_GLUTAMATE SYMPORTER"/>
    <property type="match status" value="1"/>
</dbReference>
<dbReference type="Proteomes" id="UP000318717">
    <property type="component" value="Unassembled WGS sequence"/>
</dbReference>
<sequence length="408" mass="44255">MTTTYTIGSLESFLIAIFVLFLGQFINRRVPFLKKYKVPEPIVGGLIIAFIITGLHFQGIHLDFTLPLEKILMLMFFTTVGLSASYSQLLKGGKKVFIFLGVASVYIIIQNAIGVSLASMMDLNPLMGLVAGSITLSGGHGTGAAWAATFDELYGLKTLEFAMASATFGLIVGGLIGGPVAQRRINKHNLISEYGDGSKHHEKFPDVVTYNETEEDKVTPRRVIETMFMVLICVVGATYIKEYTSSLGIGWLKGIPDFVFALFLGVILTNIYEFTGAYKFNTDTVDIIGTVSLSLFLAMALMSLKLWEIFDLAMPLLVILGVQTCVLAVFAYNITFRVMGSNYDAAIITGGHCGFGMGATPTAVMNMGSLVNHYGPSPQAFMVVPIVGAFFIDIVNLLVLQGYIAFLG</sequence>
<dbReference type="EMBL" id="BJLF01000017">
    <property type="protein sequence ID" value="GEA52246.1"/>
    <property type="molecule type" value="Genomic_DNA"/>
</dbReference>
<dbReference type="GO" id="GO:0005886">
    <property type="term" value="C:plasma membrane"/>
    <property type="evidence" value="ECO:0007669"/>
    <property type="project" value="UniProtKB-SubCell"/>
</dbReference>
<feature type="transmembrane region" description="Helical" evidence="1">
    <location>
        <begin position="380"/>
        <end position="406"/>
    </location>
</feature>
<evidence type="ECO:0000256" key="1">
    <source>
        <dbReference type="HAMAP-Rule" id="MF_02062"/>
    </source>
</evidence>
<dbReference type="InterPro" id="IPR004445">
    <property type="entry name" value="GltS"/>
</dbReference>
<feature type="transmembrane region" description="Helical" evidence="1">
    <location>
        <begin position="6"/>
        <end position="26"/>
    </location>
</feature>
<dbReference type="PANTHER" id="PTHR36178">
    <property type="entry name" value="SLR0625 PROTEIN"/>
    <property type="match status" value="1"/>
</dbReference>
<feature type="transmembrane region" description="Helical" evidence="1">
    <location>
        <begin position="223"/>
        <end position="240"/>
    </location>
</feature>
<feature type="transmembrane region" description="Helical" evidence="1">
    <location>
        <begin position="346"/>
        <end position="368"/>
    </location>
</feature>
<dbReference type="GO" id="GO:0015813">
    <property type="term" value="P:L-glutamate transmembrane transport"/>
    <property type="evidence" value="ECO:0007669"/>
    <property type="project" value="UniProtKB-UniRule"/>
</dbReference>
<keyword evidence="1" id="KW-0472">Membrane</keyword>
<reference evidence="3 4" key="1">
    <citation type="submission" date="2019-06" db="EMBL/GenBank/DDBJ databases">
        <title>Whole genome shotgun sequence of Vibrio inusitatus NBRC 102082.</title>
        <authorList>
            <person name="Hosoyama A."/>
            <person name="Uohara A."/>
            <person name="Ohji S."/>
            <person name="Ichikawa N."/>
        </authorList>
    </citation>
    <scope>NUCLEOTIDE SEQUENCE [LARGE SCALE GENOMIC DNA]</scope>
    <source>
        <strain evidence="3 4">NBRC 102082</strain>
    </source>
</reference>
<dbReference type="GO" id="GO:0015501">
    <property type="term" value="F:glutamate:sodium symporter activity"/>
    <property type="evidence" value="ECO:0007669"/>
    <property type="project" value="UniProtKB-UniRule"/>
</dbReference>
<keyword evidence="1" id="KW-0812">Transmembrane</keyword>
<feature type="transmembrane region" description="Helical" evidence="1">
    <location>
        <begin position="71"/>
        <end position="89"/>
    </location>
</feature>
<dbReference type="RefSeq" id="WP_141346696.1">
    <property type="nucleotide sequence ID" value="NZ_BJLF01000017.1"/>
</dbReference>
<evidence type="ECO:0000313" key="4">
    <source>
        <dbReference type="Proteomes" id="UP000318717"/>
    </source>
</evidence>
<feature type="transmembrane region" description="Helical" evidence="1">
    <location>
        <begin position="161"/>
        <end position="181"/>
    </location>
</feature>
<feature type="transmembrane region" description="Helical" evidence="1">
    <location>
        <begin position="38"/>
        <end position="59"/>
    </location>
</feature>
<keyword evidence="1" id="KW-0915">Sodium</keyword>
<feature type="transmembrane region" description="Helical" evidence="1">
    <location>
        <begin position="313"/>
        <end position="334"/>
    </location>
</feature>
<gene>
    <name evidence="1 3" type="primary">gltS</name>
    <name evidence="3" type="ORF">VIN01S_30500</name>
</gene>
<dbReference type="Pfam" id="PF03616">
    <property type="entry name" value="Glt_symporter"/>
    <property type="match status" value="1"/>
</dbReference>